<dbReference type="PANTHER" id="PTHR11758">
    <property type="entry name" value="40S RIBOSOMAL PROTEIN S15A"/>
    <property type="match status" value="1"/>
</dbReference>
<dbReference type="Gene3D" id="3.30.1490.10">
    <property type="match status" value="1"/>
</dbReference>
<dbReference type="InterPro" id="IPR047863">
    <property type="entry name" value="Ribosomal_uS8_CS"/>
</dbReference>
<organism evidence="5 6">
    <name type="scientific">Pseudozyma antarctica (strain T-34)</name>
    <name type="common">Yeast</name>
    <name type="synonym">Candida antarctica</name>
    <dbReference type="NCBI Taxonomy" id="1151754"/>
    <lineage>
        <taxon>Eukaryota</taxon>
        <taxon>Fungi</taxon>
        <taxon>Dikarya</taxon>
        <taxon>Basidiomycota</taxon>
        <taxon>Ustilaginomycotina</taxon>
        <taxon>Ustilaginomycetes</taxon>
        <taxon>Ustilaginales</taxon>
        <taxon>Ustilaginaceae</taxon>
        <taxon>Moesziomyces</taxon>
    </lineage>
</organism>
<evidence type="ECO:0000313" key="6">
    <source>
        <dbReference type="Proteomes" id="UP000011976"/>
    </source>
</evidence>
<evidence type="ECO:0000313" key="5">
    <source>
        <dbReference type="EMBL" id="GAC72920.1"/>
    </source>
</evidence>
<dbReference type="FunFam" id="3.30.1490.10:FF:000002">
    <property type="entry name" value="40S ribosomal protein S15a"/>
    <property type="match status" value="1"/>
</dbReference>
<comment type="similarity">
    <text evidence="1 4">Belongs to the universal ribosomal protein uS8 family.</text>
</comment>
<dbReference type="GO" id="GO:0003735">
    <property type="term" value="F:structural constituent of ribosome"/>
    <property type="evidence" value="ECO:0007669"/>
    <property type="project" value="InterPro"/>
</dbReference>
<keyword evidence="3 4" id="KW-0687">Ribonucleoprotein</keyword>
<dbReference type="InterPro" id="IPR000630">
    <property type="entry name" value="Ribosomal_uS8"/>
</dbReference>
<proteinExistence type="inferred from homology"/>
<protein>
    <submittedName>
        <fullName evidence="5">Anaphase-promoting complex (APC), subunit 10</fullName>
    </submittedName>
</protein>
<dbReference type="AlphaFoldDB" id="M9LZR4"/>
<evidence type="ECO:0000256" key="2">
    <source>
        <dbReference type="ARBA" id="ARBA00022980"/>
    </source>
</evidence>
<keyword evidence="2 4" id="KW-0689">Ribosomal protein</keyword>
<dbReference type="OrthoDB" id="10250260at2759"/>
<dbReference type="GO" id="GO:0006412">
    <property type="term" value="P:translation"/>
    <property type="evidence" value="ECO:0007669"/>
    <property type="project" value="InterPro"/>
</dbReference>
<dbReference type="GO" id="GO:0005840">
    <property type="term" value="C:ribosome"/>
    <property type="evidence" value="ECO:0007669"/>
    <property type="project" value="UniProtKB-KW"/>
</dbReference>
<sequence>MVRISVLNDALNSIVNAERKGKRQVLVRPSSKVVIKFLSVMQKHGKFQPSPRTHSFPIPSPIALGQHLDISRVDIMQSWTAAPGIGRRTRRKSIGRTQRQKRGRYIGEFEEVDDHRSGKVVVQLNGRINKCGVISPRFNVQLGQIENWVQQLLPARSFGYVVLTTSAGIMDHEEARRKHVAGKILGYFY</sequence>
<dbReference type="STRING" id="1151754.M9LZR4"/>
<dbReference type="PROSITE" id="PS00053">
    <property type="entry name" value="RIBOSOMAL_S8"/>
    <property type="match status" value="1"/>
</dbReference>
<dbReference type="SUPFAM" id="SSF56047">
    <property type="entry name" value="Ribosomal protein S8"/>
    <property type="match status" value="2"/>
</dbReference>
<dbReference type="Gene3D" id="3.30.1370.30">
    <property type="match status" value="1"/>
</dbReference>
<evidence type="ECO:0000256" key="4">
    <source>
        <dbReference type="RuleBase" id="RU003660"/>
    </source>
</evidence>
<dbReference type="EMBL" id="DF196773">
    <property type="protein sequence ID" value="GAC72920.1"/>
    <property type="molecule type" value="Genomic_DNA"/>
</dbReference>
<dbReference type="Pfam" id="PF00410">
    <property type="entry name" value="Ribosomal_S8"/>
    <property type="match status" value="1"/>
</dbReference>
<evidence type="ECO:0000256" key="1">
    <source>
        <dbReference type="ARBA" id="ARBA00006471"/>
    </source>
</evidence>
<evidence type="ECO:0000256" key="3">
    <source>
        <dbReference type="ARBA" id="ARBA00023274"/>
    </source>
</evidence>
<dbReference type="GO" id="GO:1990904">
    <property type="term" value="C:ribonucleoprotein complex"/>
    <property type="evidence" value="ECO:0007669"/>
    <property type="project" value="UniProtKB-KW"/>
</dbReference>
<gene>
    <name evidence="5" type="ORF">PANT_7d00340</name>
</gene>
<dbReference type="InterPro" id="IPR035987">
    <property type="entry name" value="Ribosomal_uS8_sf"/>
</dbReference>
<reference evidence="6" key="1">
    <citation type="journal article" date="2013" name="Genome Announc.">
        <title>Genome sequence of the basidiomycetous yeast Pseudozyma antarctica T-34, a producer of the glycolipid biosurfactants mannosylerythritol lipids.</title>
        <authorList>
            <person name="Morita T."/>
            <person name="Koike H."/>
            <person name="Koyama Y."/>
            <person name="Hagiwara H."/>
            <person name="Ito E."/>
            <person name="Fukuoka T."/>
            <person name="Imura T."/>
            <person name="Machida M."/>
            <person name="Kitamoto D."/>
        </authorList>
    </citation>
    <scope>NUCLEOTIDE SEQUENCE [LARGE SCALE GENOMIC DNA]</scope>
    <source>
        <strain evidence="6">T-34</strain>
    </source>
</reference>
<dbReference type="Proteomes" id="UP000011976">
    <property type="component" value="Unassembled WGS sequence"/>
</dbReference>
<accession>M9LZR4</accession>
<name>M9LZR4_PSEA3</name>